<dbReference type="GO" id="GO:0070898">
    <property type="term" value="P:RNA polymerase III preinitiation complex assembly"/>
    <property type="evidence" value="ECO:0007669"/>
    <property type="project" value="TreeGrafter"/>
</dbReference>
<accession>A0AAD6T5Y7</accession>
<feature type="compositionally biased region" description="Basic residues" evidence="1">
    <location>
        <begin position="213"/>
        <end position="223"/>
    </location>
</feature>
<evidence type="ECO:0000259" key="2">
    <source>
        <dbReference type="PROSITE" id="PS50090"/>
    </source>
</evidence>
<organism evidence="4 5">
    <name type="scientific">Mycena alexandri</name>
    <dbReference type="NCBI Taxonomy" id="1745969"/>
    <lineage>
        <taxon>Eukaryota</taxon>
        <taxon>Fungi</taxon>
        <taxon>Dikarya</taxon>
        <taxon>Basidiomycota</taxon>
        <taxon>Agaricomycotina</taxon>
        <taxon>Agaricomycetes</taxon>
        <taxon>Agaricomycetidae</taxon>
        <taxon>Agaricales</taxon>
        <taxon>Marasmiineae</taxon>
        <taxon>Mycenaceae</taxon>
        <taxon>Mycena</taxon>
    </lineage>
</organism>
<sequence length="645" mass="69011">MTSRVQKGGPIFKPIAKSRARGTSTAPRQASTPAPAEGPSSVASTGDVSTPTMPSSVDPPLSMPPPTTIPNRVLEPDIFRVVDPPLPPVASSSRTVPVIVASGSRITAPPVIAKSSQIASNIVSQPRNSPAPPTISRITPVPIVRPTAVNPPAPSPTLVNPTNDGPVLNPFRAPPQNDFVFPAELSQLIAPSNPSTLIPTPDSSAPTPENSAKKKLRKRKKRNAVSDADGDATATEGETLEKPKRARRKRAKKDAVEDDAFADGDGDATVTEGETSEKPKKARKKRAKKDTGEDDAEAKPKKKAKRKAKAAESADEESSPPKKRTRTAPPVFDPDADPGEEIDPTVVTMAELCVDNGQGRISSKALEIQANHLAWKQQSKEKRARMKALAEQKKYGRPDEDEEGNAAEAPAIEAPAAPDESGEVVVGASEPADAPPAIADASGSGFDYSQDLTASRFTVQVRIGPNGETIIDEESLTVDRTEEPDTTNYTHVVESDRTKFVNSASYTKKCRGSRWSAEETDLFFEALSQHGENYELISLVLPGRSRTACKNKFKAEDKKDSARITRCLESRIPIDMQTLGRLTGRDFTGPTPIIRVPTPPPAPDPGTQSEPENQAPFAARKRSRSRTAPSMEGVQIIGDAESYDA</sequence>
<gene>
    <name evidence="4" type="ORF">C8F04DRAFT_1083465</name>
</gene>
<feature type="compositionally biased region" description="Basic and acidic residues" evidence="1">
    <location>
        <begin position="388"/>
        <end position="398"/>
    </location>
</feature>
<dbReference type="PANTHER" id="PTHR22929">
    <property type="entry name" value="RNA POLYMERASE III TRANSCRIPTION INITIATION FACTOR B"/>
    <property type="match status" value="1"/>
</dbReference>
<dbReference type="InterPro" id="IPR009057">
    <property type="entry name" value="Homeodomain-like_sf"/>
</dbReference>
<protein>
    <recommendedName>
        <fullName evidence="6">Myb-like domain-containing protein</fullName>
    </recommendedName>
</protein>
<reference evidence="4" key="1">
    <citation type="submission" date="2023-03" db="EMBL/GenBank/DDBJ databases">
        <title>Massive genome expansion in bonnet fungi (Mycena s.s.) driven by repeated elements and novel gene families across ecological guilds.</title>
        <authorList>
            <consortium name="Lawrence Berkeley National Laboratory"/>
            <person name="Harder C.B."/>
            <person name="Miyauchi S."/>
            <person name="Viragh M."/>
            <person name="Kuo A."/>
            <person name="Thoen E."/>
            <person name="Andreopoulos B."/>
            <person name="Lu D."/>
            <person name="Skrede I."/>
            <person name="Drula E."/>
            <person name="Henrissat B."/>
            <person name="Morin E."/>
            <person name="Kohler A."/>
            <person name="Barry K."/>
            <person name="LaButti K."/>
            <person name="Morin E."/>
            <person name="Salamov A."/>
            <person name="Lipzen A."/>
            <person name="Mereny Z."/>
            <person name="Hegedus B."/>
            <person name="Baldrian P."/>
            <person name="Stursova M."/>
            <person name="Weitz H."/>
            <person name="Taylor A."/>
            <person name="Grigoriev I.V."/>
            <person name="Nagy L.G."/>
            <person name="Martin F."/>
            <person name="Kauserud H."/>
        </authorList>
    </citation>
    <scope>NUCLEOTIDE SEQUENCE</scope>
    <source>
        <strain evidence="4">CBHHK200</strain>
    </source>
</reference>
<dbReference type="GO" id="GO:0001156">
    <property type="term" value="F:TFIIIC-class transcription factor complex binding"/>
    <property type="evidence" value="ECO:0007669"/>
    <property type="project" value="TreeGrafter"/>
</dbReference>
<dbReference type="Gene3D" id="1.10.10.60">
    <property type="entry name" value="Homeodomain-like"/>
    <property type="match status" value="1"/>
</dbReference>
<dbReference type="GO" id="GO:0000126">
    <property type="term" value="C:transcription factor TFIIIB complex"/>
    <property type="evidence" value="ECO:0007669"/>
    <property type="project" value="TreeGrafter"/>
</dbReference>
<dbReference type="Pfam" id="PF15963">
    <property type="entry name" value="Myb_DNA-bind_7"/>
    <property type="match status" value="1"/>
</dbReference>
<evidence type="ECO:0000313" key="4">
    <source>
        <dbReference type="EMBL" id="KAJ7040399.1"/>
    </source>
</evidence>
<dbReference type="SMART" id="SM00717">
    <property type="entry name" value="SANT"/>
    <property type="match status" value="1"/>
</dbReference>
<dbReference type="InterPro" id="IPR039467">
    <property type="entry name" value="TFIIIB_B''_Myb"/>
</dbReference>
<dbReference type="PANTHER" id="PTHR22929:SF0">
    <property type="entry name" value="TRANSCRIPTION FACTOR TFIIIB COMPONENT B'' HOMOLOG"/>
    <property type="match status" value="1"/>
</dbReference>
<dbReference type="CDD" id="cd00167">
    <property type="entry name" value="SANT"/>
    <property type="match status" value="1"/>
</dbReference>
<dbReference type="InterPro" id="IPR017930">
    <property type="entry name" value="Myb_dom"/>
</dbReference>
<keyword evidence="5" id="KW-1185">Reference proteome</keyword>
<feature type="compositionally biased region" description="Polar residues" evidence="1">
    <location>
        <begin position="191"/>
        <end position="210"/>
    </location>
</feature>
<feature type="region of interest" description="Disordered" evidence="1">
    <location>
        <begin position="581"/>
        <end position="645"/>
    </location>
</feature>
<evidence type="ECO:0000256" key="1">
    <source>
        <dbReference type="SAM" id="MobiDB-lite"/>
    </source>
</evidence>
<feature type="compositionally biased region" description="Polar residues" evidence="1">
    <location>
        <begin position="41"/>
        <end position="53"/>
    </location>
</feature>
<evidence type="ECO:0008006" key="6">
    <source>
        <dbReference type="Google" id="ProtNLM"/>
    </source>
</evidence>
<dbReference type="SUPFAM" id="SSF46689">
    <property type="entry name" value="Homeodomain-like"/>
    <property type="match status" value="1"/>
</dbReference>
<comment type="caution">
    <text evidence="4">The sequence shown here is derived from an EMBL/GenBank/DDBJ whole genome shotgun (WGS) entry which is preliminary data.</text>
</comment>
<dbReference type="AlphaFoldDB" id="A0AAD6T5Y7"/>
<feature type="compositionally biased region" description="Acidic residues" evidence="1">
    <location>
        <begin position="256"/>
        <end position="266"/>
    </location>
</feature>
<feature type="region of interest" description="Disordered" evidence="1">
    <location>
        <begin position="145"/>
        <end position="178"/>
    </location>
</feature>
<dbReference type="PROSITE" id="PS50090">
    <property type="entry name" value="MYB_LIKE"/>
    <property type="match status" value="1"/>
</dbReference>
<feature type="compositionally biased region" description="Low complexity" evidence="1">
    <location>
        <begin position="428"/>
        <end position="437"/>
    </location>
</feature>
<dbReference type="EMBL" id="JARJCM010000022">
    <property type="protein sequence ID" value="KAJ7040399.1"/>
    <property type="molecule type" value="Genomic_DNA"/>
</dbReference>
<feature type="region of interest" description="Disordered" evidence="1">
    <location>
        <begin position="1"/>
        <end position="72"/>
    </location>
</feature>
<feature type="region of interest" description="Disordered" evidence="1">
    <location>
        <begin position="191"/>
        <end position="342"/>
    </location>
</feature>
<dbReference type="PROSITE" id="PS51294">
    <property type="entry name" value="HTH_MYB"/>
    <property type="match status" value="1"/>
</dbReference>
<feature type="domain" description="Myb-like" evidence="2">
    <location>
        <begin position="507"/>
        <end position="554"/>
    </location>
</feature>
<dbReference type="InterPro" id="IPR001005">
    <property type="entry name" value="SANT/Myb"/>
</dbReference>
<feature type="region of interest" description="Disordered" evidence="1">
    <location>
        <begin position="376"/>
        <end position="437"/>
    </location>
</feature>
<feature type="domain" description="HTH myb-type" evidence="3">
    <location>
        <begin position="507"/>
        <end position="561"/>
    </location>
</feature>
<name>A0AAD6T5Y7_9AGAR</name>
<feature type="compositionally biased region" description="Low complexity" evidence="1">
    <location>
        <begin position="406"/>
        <end position="419"/>
    </location>
</feature>
<proteinExistence type="predicted"/>
<evidence type="ECO:0000313" key="5">
    <source>
        <dbReference type="Proteomes" id="UP001218188"/>
    </source>
</evidence>
<dbReference type="Proteomes" id="UP001218188">
    <property type="component" value="Unassembled WGS sequence"/>
</dbReference>
<evidence type="ECO:0000259" key="3">
    <source>
        <dbReference type="PROSITE" id="PS51294"/>
    </source>
</evidence>
<feature type="compositionally biased region" description="Polar residues" evidence="1">
    <location>
        <begin position="21"/>
        <end position="32"/>
    </location>
</feature>